<feature type="compositionally biased region" description="Basic and acidic residues" evidence="1">
    <location>
        <begin position="116"/>
        <end position="126"/>
    </location>
</feature>
<protein>
    <submittedName>
        <fullName evidence="2">Uncharacterized protein</fullName>
    </submittedName>
</protein>
<organism evidence="2 3">
    <name type="scientific">Aphanocapsa feldmannii 277cV</name>
    <dbReference type="NCBI Taxonomy" id="2507553"/>
    <lineage>
        <taxon>Bacteria</taxon>
        <taxon>Bacillati</taxon>
        <taxon>Cyanobacteriota</taxon>
        <taxon>Cyanophyceae</taxon>
        <taxon>Oscillatoriophycideae</taxon>
        <taxon>Chroococcales</taxon>
        <taxon>Microcystaceae</taxon>
        <taxon>Aphanocapsa</taxon>
    </lineage>
</organism>
<comment type="caution">
    <text evidence="2">The sequence shown here is derived from an EMBL/GenBank/DDBJ whole genome shotgun (WGS) entry which is preliminary data.</text>
</comment>
<evidence type="ECO:0000256" key="1">
    <source>
        <dbReference type="SAM" id="MobiDB-lite"/>
    </source>
</evidence>
<sequence>MSDRRISPSGTPLLRMAATAMGHGSAMDTAPGGEAGRDLLLPGAVLGVDLARAAAGSRPGDGRLDPEDISAQEVLIAALIQPVSLVEQSAAKGMRKEEAIREKARDSRVRPRPQHSRKDVPQGRMA</sequence>
<dbReference type="EMBL" id="SRMO01000014">
    <property type="protein sequence ID" value="TGG96465.1"/>
    <property type="molecule type" value="Genomic_DNA"/>
</dbReference>
<gene>
    <name evidence="2" type="ORF">ERJ67_00795</name>
</gene>
<evidence type="ECO:0000313" key="2">
    <source>
        <dbReference type="EMBL" id="TGG96465.1"/>
    </source>
</evidence>
<evidence type="ECO:0000313" key="3">
    <source>
        <dbReference type="Proteomes" id="UP000317990"/>
    </source>
</evidence>
<name>A0A524RQZ3_9CHRO</name>
<accession>A0A524RQZ3</accession>
<proteinExistence type="predicted"/>
<reference evidence="2 3" key="1">
    <citation type="journal article" date="2019" name="mSystems">
        <title>Life at home and on the roam: Genomic adaptions reflect the dual lifestyle of an intracellular, facultative symbiont.</title>
        <authorList>
            <person name="Burgsdorf I."/>
        </authorList>
    </citation>
    <scope>NUCLEOTIDE SEQUENCE [LARGE SCALE GENOMIC DNA]</scope>
    <source>
        <strain evidence="2">277cV</strain>
    </source>
</reference>
<dbReference type="AlphaFoldDB" id="A0A524RQZ3"/>
<feature type="compositionally biased region" description="Basic and acidic residues" evidence="1">
    <location>
        <begin position="94"/>
        <end position="109"/>
    </location>
</feature>
<dbReference type="Proteomes" id="UP000317990">
    <property type="component" value="Unassembled WGS sequence"/>
</dbReference>
<feature type="region of interest" description="Disordered" evidence="1">
    <location>
        <begin position="88"/>
        <end position="126"/>
    </location>
</feature>